<reference evidence="8" key="1">
    <citation type="submission" date="2018-11" db="EMBL/GenBank/DDBJ databases">
        <authorList>
            <person name="Alioto T."/>
            <person name="Alioto T."/>
        </authorList>
    </citation>
    <scope>NUCLEOTIDE SEQUENCE</scope>
</reference>
<dbReference type="InterPro" id="IPR047153">
    <property type="entry name" value="TRIM45/56/19-like"/>
</dbReference>
<dbReference type="PROSITE" id="PS00518">
    <property type="entry name" value="ZF_RING_1"/>
    <property type="match status" value="1"/>
</dbReference>
<dbReference type="PANTHER" id="PTHR25462:SF296">
    <property type="entry name" value="MEIOTIC P26, ISOFORM F"/>
    <property type="match status" value="1"/>
</dbReference>
<feature type="domain" description="RING-type" evidence="6">
    <location>
        <begin position="83"/>
        <end position="144"/>
    </location>
</feature>
<dbReference type="PROSITE" id="PS50119">
    <property type="entry name" value="ZF_BBOX"/>
    <property type="match status" value="1"/>
</dbReference>
<dbReference type="Gene3D" id="3.30.40.10">
    <property type="entry name" value="Zinc/RING finger domain, C3HC4 (zinc finger)"/>
    <property type="match status" value="1"/>
</dbReference>
<dbReference type="InterPro" id="IPR001841">
    <property type="entry name" value="Znf_RING"/>
</dbReference>
<comment type="caution">
    <text evidence="8">The sequence shown here is derived from an EMBL/GenBank/DDBJ whole genome shotgun (WGS) entry which is preliminary data.</text>
</comment>
<feature type="coiled-coil region" evidence="5">
    <location>
        <begin position="16"/>
        <end position="43"/>
    </location>
</feature>
<keyword evidence="9" id="KW-1185">Reference proteome</keyword>
<evidence type="ECO:0000259" key="6">
    <source>
        <dbReference type="PROSITE" id="PS50089"/>
    </source>
</evidence>
<dbReference type="OrthoDB" id="6105938at2759"/>
<sequence>MPYRTYYDLWRGQNQEDEIVEEMGEEEEDMQKLDEKLKQFEEDELTTYGSSENTPIDDDIPKATRKRNIVFDEERFEETFLKCMICREVYDEDEKAPKMLPCHHTFCLDCLNQMFRVEGEYRQSLTSAFRSMPMAVKICCPTCRDGLICSDQDIKRLPNDTTILELLNYIKLTGKSDVQYCSKHKMQPLNFFCEPCITPVCCDCTVLDHKEKNGHIVMNVEEALKKYTPVLDETITEMDKSIKTVEEKKQALEKAAENIEQIQKELAVQVRQTFDRIRDAIDERERELFNMSEHEIDKKRNEIGDQLAIVHDRESLLAKDRNNLKSAKDTKDISAMFTHHQSAREALGRKVEIPGPSRATKDFAVSFQFNSRAENNIRSTISVFGDVSFK</sequence>
<dbReference type="Proteomes" id="UP000596742">
    <property type="component" value="Unassembled WGS sequence"/>
</dbReference>
<evidence type="ECO:0000313" key="8">
    <source>
        <dbReference type="EMBL" id="VDI26859.1"/>
    </source>
</evidence>
<evidence type="ECO:0000313" key="9">
    <source>
        <dbReference type="Proteomes" id="UP000596742"/>
    </source>
</evidence>
<evidence type="ECO:0000256" key="5">
    <source>
        <dbReference type="SAM" id="Coils"/>
    </source>
</evidence>
<dbReference type="SMART" id="SM00184">
    <property type="entry name" value="RING"/>
    <property type="match status" value="1"/>
</dbReference>
<keyword evidence="5" id="KW-0175">Coiled coil</keyword>
<dbReference type="Gene3D" id="3.30.160.60">
    <property type="entry name" value="Classic Zinc Finger"/>
    <property type="match status" value="1"/>
</dbReference>
<evidence type="ECO:0000256" key="3">
    <source>
        <dbReference type="ARBA" id="ARBA00022833"/>
    </source>
</evidence>
<dbReference type="InterPro" id="IPR017907">
    <property type="entry name" value="Znf_RING_CS"/>
</dbReference>
<evidence type="ECO:0000256" key="1">
    <source>
        <dbReference type="ARBA" id="ARBA00022723"/>
    </source>
</evidence>
<accession>A0A8B6E1M1</accession>
<evidence type="ECO:0000256" key="2">
    <source>
        <dbReference type="ARBA" id="ARBA00022771"/>
    </source>
</evidence>
<dbReference type="SMART" id="SM00336">
    <property type="entry name" value="BBOX"/>
    <property type="match status" value="1"/>
</dbReference>
<dbReference type="PROSITE" id="PS50089">
    <property type="entry name" value="ZF_RING_2"/>
    <property type="match status" value="1"/>
</dbReference>
<dbReference type="AlphaFoldDB" id="A0A8B6E1M1"/>
<keyword evidence="3" id="KW-0862">Zinc</keyword>
<gene>
    <name evidence="8" type="ORF">MGAL_10B043942</name>
</gene>
<evidence type="ECO:0000259" key="7">
    <source>
        <dbReference type="PROSITE" id="PS50119"/>
    </source>
</evidence>
<feature type="coiled-coil region" evidence="5">
    <location>
        <begin position="235"/>
        <end position="272"/>
    </location>
</feature>
<keyword evidence="1" id="KW-0479">Metal-binding</keyword>
<dbReference type="Pfam" id="PF00643">
    <property type="entry name" value="zf-B_box"/>
    <property type="match status" value="1"/>
</dbReference>
<dbReference type="InterPro" id="IPR013083">
    <property type="entry name" value="Znf_RING/FYVE/PHD"/>
</dbReference>
<feature type="domain" description="B box-type" evidence="7">
    <location>
        <begin position="176"/>
        <end position="220"/>
    </location>
</feature>
<dbReference type="Pfam" id="PF13445">
    <property type="entry name" value="zf-RING_UBOX"/>
    <property type="match status" value="1"/>
</dbReference>
<dbReference type="EMBL" id="UYJE01004297">
    <property type="protein sequence ID" value="VDI26859.1"/>
    <property type="molecule type" value="Genomic_DNA"/>
</dbReference>
<dbReference type="InterPro" id="IPR000315">
    <property type="entry name" value="Znf_B-box"/>
</dbReference>
<protein>
    <submittedName>
        <fullName evidence="8">Tripartite motif-containing protein 59</fullName>
    </submittedName>
</protein>
<dbReference type="PANTHER" id="PTHR25462">
    <property type="entry name" value="BONUS, ISOFORM C-RELATED"/>
    <property type="match status" value="1"/>
</dbReference>
<proteinExistence type="predicted"/>
<dbReference type="InterPro" id="IPR027370">
    <property type="entry name" value="Znf-RING_euk"/>
</dbReference>
<organism evidence="8 9">
    <name type="scientific">Mytilus galloprovincialis</name>
    <name type="common">Mediterranean mussel</name>
    <dbReference type="NCBI Taxonomy" id="29158"/>
    <lineage>
        <taxon>Eukaryota</taxon>
        <taxon>Metazoa</taxon>
        <taxon>Spiralia</taxon>
        <taxon>Lophotrochozoa</taxon>
        <taxon>Mollusca</taxon>
        <taxon>Bivalvia</taxon>
        <taxon>Autobranchia</taxon>
        <taxon>Pteriomorphia</taxon>
        <taxon>Mytilida</taxon>
        <taxon>Mytiloidea</taxon>
        <taxon>Mytilidae</taxon>
        <taxon>Mytilinae</taxon>
        <taxon>Mytilus</taxon>
    </lineage>
</organism>
<keyword evidence="2 4" id="KW-0863">Zinc-finger</keyword>
<dbReference type="GO" id="GO:0008270">
    <property type="term" value="F:zinc ion binding"/>
    <property type="evidence" value="ECO:0007669"/>
    <property type="project" value="UniProtKB-KW"/>
</dbReference>
<dbReference type="SUPFAM" id="SSF57845">
    <property type="entry name" value="B-box zinc-binding domain"/>
    <property type="match status" value="1"/>
</dbReference>
<dbReference type="SUPFAM" id="SSF57850">
    <property type="entry name" value="RING/U-box"/>
    <property type="match status" value="1"/>
</dbReference>
<evidence type="ECO:0000256" key="4">
    <source>
        <dbReference type="PROSITE-ProRule" id="PRU00024"/>
    </source>
</evidence>
<name>A0A8B6E1M1_MYTGA</name>